<dbReference type="STRING" id="133385.A0A2T9YPE3"/>
<organism evidence="1 2">
    <name type="scientific">Smittium simulii</name>
    <dbReference type="NCBI Taxonomy" id="133385"/>
    <lineage>
        <taxon>Eukaryota</taxon>
        <taxon>Fungi</taxon>
        <taxon>Fungi incertae sedis</taxon>
        <taxon>Zoopagomycota</taxon>
        <taxon>Kickxellomycotina</taxon>
        <taxon>Harpellomycetes</taxon>
        <taxon>Harpellales</taxon>
        <taxon>Legeriomycetaceae</taxon>
        <taxon>Smittium</taxon>
    </lineage>
</organism>
<dbReference type="Proteomes" id="UP000245383">
    <property type="component" value="Unassembled WGS sequence"/>
</dbReference>
<dbReference type="AlphaFoldDB" id="A0A2T9YPE3"/>
<accession>A0A2T9YPE3</accession>
<dbReference type="EMBL" id="MBFR01000099">
    <property type="protein sequence ID" value="PVU94196.1"/>
    <property type="molecule type" value="Genomic_DNA"/>
</dbReference>
<comment type="caution">
    <text evidence="1">The sequence shown here is derived from an EMBL/GenBank/DDBJ whole genome shotgun (WGS) entry which is preliminary data.</text>
</comment>
<reference evidence="1 2" key="1">
    <citation type="journal article" date="2018" name="MBio">
        <title>Comparative Genomics Reveals the Core Gene Toolbox for the Fungus-Insect Symbiosis.</title>
        <authorList>
            <person name="Wang Y."/>
            <person name="Stata M."/>
            <person name="Wang W."/>
            <person name="Stajich J.E."/>
            <person name="White M.M."/>
            <person name="Moncalvo J.M."/>
        </authorList>
    </citation>
    <scope>NUCLEOTIDE SEQUENCE [LARGE SCALE GENOMIC DNA]</scope>
    <source>
        <strain evidence="1 2">SWE-8-4</strain>
    </source>
</reference>
<gene>
    <name evidence="1" type="ORF">BB561_002753</name>
</gene>
<keyword evidence="2" id="KW-1185">Reference proteome</keyword>
<evidence type="ECO:0000313" key="1">
    <source>
        <dbReference type="EMBL" id="PVU94196.1"/>
    </source>
</evidence>
<protein>
    <submittedName>
        <fullName evidence="1">Uncharacterized protein</fullName>
    </submittedName>
</protein>
<proteinExistence type="predicted"/>
<sequence>MINKNKKLGFLQPLKNLGNKAESKQKPHSSKNLDSSDFDTSIEFFDDSGQVSKKSTTTYSLYNCLCCGTSNKIQSSYQIYKCSHCKMKNLLPSKSTTKAPYPSADAISNILSLKEIQSQFSLFQKQGYVTENLDSDIKTAFSSTAALNNSFLVPQSLPSKILYAIDWESLRAYYKVILLFPSNVKKAMMSGIESALLNPNIYPEIL</sequence>
<name>A0A2T9YPE3_9FUNG</name>
<evidence type="ECO:0000313" key="2">
    <source>
        <dbReference type="Proteomes" id="UP000245383"/>
    </source>
</evidence>